<dbReference type="PANTHER" id="PTHR40099">
    <property type="entry name" value="ACETOLACTATE SYNTHASE, SMALL SUBUNIT"/>
    <property type="match status" value="1"/>
</dbReference>
<sequence>MPLKQLSIFLENRPGSLRPPICALAEEGIDILTLSLADTTEFGILRLIVQDWDKGRRVLEQAGWVVTVSEVVAVGVADRPGGLAEVLAVLEGAGLDIEYLYAFALRDEDKAFLIFRFDDPARATSVLRGHGLHVLDITDLLRGSA</sequence>
<keyword evidence="3" id="KW-1185">Reference proteome</keyword>
<dbReference type="PANTHER" id="PTHR40099:SF1">
    <property type="entry name" value="ACETOLACTATE SYNTHASE, SMALL SUBUNIT"/>
    <property type="match status" value="1"/>
</dbReference>
<dbReference type="Proteomes" id="UP000322981">
    <property type="component" value="Unassembled WGS sequence"/>
</dbReference>
<evidence type="ECO:0000313" key="2">
    <source>
        <dbReference type="EMBL" id="KAA6185143.1"/>
    </source>
</evidence>
<dbReference type="CDD" id="cd04882">
    <property type="entry name" value="ACT_Bt0572_2"/>
    <property type="match status" value="1"/>
</dbReference>
<reference evidence="2 3" key="1">
    <citation type="submission" date="2019-09" db="EMBL/GenBank/DDBJ databases">
        <title>Whole-genome sequence of the purple sulfur bacterium Thiohalocapsa marina DSM 19078.</title>
        <authorList>
            <person name="Kyndt J.A."/>
            <person name="Meyer T.E."/>
        </authorList>
    </citation>
    <scope>NUCLEOTIDE SEQUENCE [LARGE SCALE GENOMIC DNA]</scope>
    <source>
        <strain evidence="2 3">DSM 19078</strain>
    </source>
</reference>
<dbReference type="Gene3D" id="3.30.2130.10">
    <property type="entry name" value="VC0802-like"/>
    <property type="match status" value="1"/>
</dbReference>
<dbReference type="InterPro" id="IPR045739">
    <property type="entry name" value="ACT_dom_pair"/>
</dbReference>
<dbReference type="SUPFAM" id="SSF55021">
    <property type="entry name" value="ACT-like"/>
    <property type="match status" value="2"/>
</dbReference>
<dbReference type="RefSeq" id="WP_150092776.1">
    <property type="nucleotide sequence ID" value="NZ_JBFUOH010000063.1"/>
</dbReference>
<feature type="domain" description="ACT" evidence="1">
    <location>
        <begin position="1"/>
        <end position="135"/>
    </location>
</feature>
<evidence type="ECO:0000313" key="3">
    <source>
        <dbReference type="Proteomes" id="UP000322981"/>
    </source>
</evidence>
<accession>A0A5M8FJQ8</accession>
<dbReference type="EMBL" id="VWXX01000012">
    <property type="protein sequence ID" value="KAA6185143.1"/>
    <property type="molecule type" value="Genomic_DNA"/>
</dbReference>
<name>A0A5M8FJQ8_9GAMM</name>
<protein>
    <submittedName>
        <fullName evidence="2">Amino acid-binding protein</fullName>
    </submittedName>
</protein>
<dbReference type="AlphaFoldDB" id="A0A5M8FJQ8"/>
<dbReference type="InterPro" id="IPR045865">
    <property type="entry name" value="ACT-like_dom_sf"/>
</dbReference>
<dbReference type="Pfam" id="PF19571">
    <property type="entry name" value="ACT_8"/>
    <property type="match status" value="1"/>
</dbReference>
<gene>
    <name evidence="2" type="ORF">F2Q65_09540</name>
</gene>
<dbReference type="OrthoDB" id="9790662at2"/>
<comment type="caution">
    <text evidence="2">The sequence shown here is derived from an EMBL/GenBank/DDBJ whole genome shotgun (WGS) entry which is preliminary data.</text>
</comment>
<organism evidence="2 3">
    <name type="scientific">Thiohalocapsa marina</name>
    <dbReference type="NCBI Taxonomy" id="424902"/>
    <lineage>
        <taxon>Bacteria</taxon>
        <taxon>Pseudomonadati</taxon>
        <taxon>Pseudomonadota</taxon>
        <taxon>Gammaproteobacteria</taxon>
        <taxon>Chromatiales</taxon>
        <taxon>Chromatiaceae</taxon>
        <taxon>Thiohalocapsa</taxon>
    </lineage>
</organism>
<evidence type="ECO:0000259" key="1">
    <source>
        <dbReference type="Pfam" id="PF19571"/>
    </source>
</evidence>
<proteinExistence type="predicted"/>